<dbReference type="Pfam" id="PF14196">
    <property type="entry name" value="ATC_hydrolase"/>
    <property type="match status" value="1"/>
</dbReference>
<dbReference type="InterPro" id="IPR026002">
    <property type="entry name" value="ATC_hydrolase-like"/>
</dbReference>
<reference evidence="2" key="1">
    <citation type="submission" date="2018-06" db="EMBL/GenBank/DDBJ databases">
        <title>Aestuariibacter litoralis strain KCTC 52945T.</title>
        <authorList>
            <person name="Li X."/>
            <person name="Salam N."/>
            <person name="Li J.-L."/>
            <person name="Chen Y.-M."/>
            <person name="Yang Z.-W."/>
            <person name="Zhang L.-Y."/>
            <person name="Han M.-X."/>
            <person name="Xiao M."/>
            <person name="Li W.-J."/>
        </authorList>
    </citation>
    <scope>NUCLEOTIDE SEQUENCE [LARGE SCALE GENOMIC DNA]</scope>
    <source>
        <strain evidence="2">KCTC 52945</strain>
    </source>
</reference>
<accession>A0A2W2BTT0</accession>
<protein>
    <recommendedName>
        <fullName evidence="3">L-2-amino-thiazoline-4-carboxylic acid hydrolase</fullName>
    </recommendedName>
</protein>
<proteinExistence type="predicted"/>
<sequence length="163" mass="17674">MQGLDATAMWSALNDANKARARVYVEFFRSIERRFGRETAIEVTREAIYNWGRTLAGDLGSHLPGDFKGLCQSFACAPDGGAMFTPDVSACSESELVVQFKTCPLKSGWMESGLSPEEVALFCDMAACADYGTLEAAGFAVTIETWTPGRDGCCRLHITAPRA</sequence>
<evidence type="ECO:0008006" key="3">
    <source>
        <dbReference type="Google" id="ProtNLM"/>
    </source>
</evidence>
<evidence type="ECO:0000313" key="2">
    <source>
        <dbReference type="Proteomes" id="UP000248795"/>
    </source>
</evidence>
<name>A0A2W2BTT0_9HYPH</name>
<organism evidence="1 2">
    <name type="scientific">Aestuariivirga litoralis</name>
    <dbReference type="NCBI Taxonomy" id="2650924"/>
    <lineage>
        <taxon>Bacteria</taxon>
        <taxon>Pseudomonadati</taxon>
        <taxon>Pseudomonadota</taxon>
        <taxon>Alphaproteobacteria</taxon>
        <taxon>Hyphomicrobiales</taxon>
        <taxon>Aestuariivirgaceae</taxon>
        <taxon>Aestuariivirga</taxon>
    </lineage>
</organism>
<comment type="caution">
    <text evidence="1">The sequence shown here is derived from an EMBL/GenBank/DDBJ whole genome shotgun (WGS) entry which is preliminary data.</text>
</comment>
<dbReference type="Proteomes" id="UP000248795">
    <property type="component" value="Unassembled WGS sequence"/>
</dbReference>
<dbReference type="RefSeq" id="WP_111198391.1">
    <property type="nucleotide sequence ID" value="NZ_QKVK01000004.1"/>
</dbReference>
<dbReference type="EMBL" id="QKVK01000004">
    <property type="protein sequence ID" value="PZF76866.1"/>
    <property type="molecule type" value="Genomic_DNA"/>
</dbReference>
<evidence type="ECO:0000313" key="1">
    <source>
        <dbReference type="EMBL" id="PZF76866.1"/>
    </source>
</evidence>
<keyword evidence="2" id="KW-1185">Reference proteome</keyword>
<dbReference type="AlphaFoldDB" id="A0A2W2BTT0"/>
<gene>
    <name evidence="1" type="ORF">DK847_10390</name>
</gene>